<dbReference type="SUPFAM" id="SSF54621">
    <property type="entry name" value="Heme-binding protein A (HasA)"/>
    <property type="match status" value="1"/>
</dbReference>
<dbReference type="STRING" id="1293891.TMES_00415"/>
<protein>
    <submittedName>
        <fullName evidence="1">Calcium-binding protein</fullName>
    </submittedName>
</protein>
<dbReference type="SUPFAM" id="SSF51120">
    <property type="entry name" value="beta-Roll"/>
    <property type="match status" value="1"/>
</dbReference>
<keyword evidence="2" id="KW-1185">Reference proteome</keyword>
<sequence length="244" mass="24941">MTITIDLTADSSGNGVDLHGFLEDFDSNFSSGSGNYGAFLGGTSPTEMGNQFWLEDQDTGSSYTGAFLATTGTGMFEYDMSDHTVGGNLDDVSFGSTLGFDSGSGLAEFTDSSVDISGLNLGDADTNSVLAELRTGDVSTLESTFDAQGVAINGSAGADVIGGWAGDDVLTGNGGADVFEFDASASFGDDTVSDFQDGSDLLDLDYNDVTIADDGAGNALITHANGTVTLTGVDFADIDQNDFV</sequence>
<dbReference type="Proteomes" id="UP000193391">
    <property type="component" value="Unassembled WGS sequence"/>
</dbReference>
<reference evidence="1 2" key="1">
    <citation type="submission" date="2014-03" db="EMBL/GenBank/DDBJ databases">
        <title>The draft genome sequence of Thalassospira mesophila JCM 18969.</title>
        <authorList>
            <person name="Lai Q."/>
            <person name="Shao Z."/>
        </authorList>
    </citation>
    <scope>NUCLEOTIDE SEQUENCE [LARGE SCALE GENOMIC DNA]</scope>
    <source>
        <strain evidence="1 2">JCM 18969</strain>
    </source>
</reference>
<accession>A0A1Y2L4B4</accession>
<dbReference type="OrthoDB" id="7344351at2"/>
<gene>
    <name evidence="1" type="ORF">TMES_00415</name>
</gene>
<proteinExistence type="predicted"/>
<name>A0A1Y2L4B4_9PROT</name>
<dbReference type="InterPro" id="IPR011049">
    <property type="entry name" value="Serralysin-like_metalloprot_C"/>
</dbReference>
<evidence type="ECO:0000313" key="1">
    <source>
        <dbReference type="EMBL" id="OSQ40333.1"/>
    </source>
</evidence>
<dbReference type="Gene3D" id="3.30.1500.10">
    <property type="entry name" value="Haem-binding HasA"/>
    <property type="match status" value="1"/>
</dbReference>
<dbReference type="AlphaFoldDB" id="A0A1Y2L4B4"/>
<dbReference type="InterPro" id="IPR036912">
    <property type="entry name" value="HasA_haem-bd_sf"/>
</dbReference>
<comment type="caution">
    <text evidence="1">The sequence shown here is derived from an EMBL/GenBank/DDBJ whole genome shotgun (WGS) entry which is preliminary data.</text>
</comment>
<organism evidence="1 2">
    <name type="scientific">Thalassospira mesophila</name>
    <dbReference type="NCBI Taxonomy" id="1293891"/>
    <lineage>
        <taxon>Bacteria</taxon>
        <taxon>Pseudomonadati</taxon>
        <taxon>Pseudomonadota</taxon>
        <taxon>Alphaproteobacteria</taxon>
        <taxon>Rhodospirillales</taxon>
        <taxon>Thalassospiraceae</taxon>
        <taxon>Thalassospira</taxon>
    </lineage>
</organism>
<dbReference type="RefSeq" id="WP_085578388.1">
    <property type="nucleotide sequence ID" value="NZ_JFKA01000001.1"/>
</dbReference>
<evidence type="ECO:0000313" key="2">
    <source>
        <dbReference type="Proteomes" id="UP000193391"/>
    </source>
</evidence>
<dbReference type="EMBL" id="JFKA01000001">
    <property type="protein sequence ID" value="OSQ40333.1"/>
    <property type="molecule type" value="Genomic_DNA"/>
</dbReference>